<dbReference type="Gene3D" id="3.30.420.10">
    <property type="entry name" value="Ribonuclease H-like superfamily/Ribonuclease H"/>
    <property type="match status" value="1"/>
</dbReference>
<evidence type="ECO:0000256" key="2">
    <source>
        <dbReference type="ARBA" id="ARBA00022679"/>
    </source>
</evidence>
<dbReference type="InterPro" id="IPR036397">
    <property type="entry name" value="RNaseH_sf"/>
</dbReference>
<evidence type="ECO:0000259" key="8">
    <source>
        <dbReference type="Pfam" id="PF00136"/>
    </source>
</evidence>
<dbReference type="SMART" id="SM00486">
    <property type="entry name" value="POLBc"/>
    <property type="match status" value="1"/>
</dbReference>
<dbReference type="Proteomes" id="UP000179807">
    <property type="component" value="Unassembled WGS sequence"/>
</dbReference>
<comment type="similarity">
    <text evidence="1 5">Belongs to the DNA polymerase type-B family.</text>
</comment>
<evidence type="ECO:0000313" key="11">
    <source>
        <dbReference type="EMBL" id="OHT04413.1"/>
    </source>
</evidence>
<keyword evidence="12" id="KW-1185">Reference proteome</keyword>
<dbReference type="OrthoDB" id="6755010at2759"/>
<dbReference type="SUPFAM" id="SSF53098">
    <property type="entry name" value="Ribonuclease H-like"/>
    <property type="match status" value="1"/>
</dbReference>
<organism evidence="11 12">
    <name type="scientific">Tritrichomonas foetus</name>
    <dbReference type="NCBI Taxonomy" id="1144522"/>
    <lineage>
        <taxon>Eukaryota</taxon>
        <taxon>Metamonada</taxon>
        <taxon>Parabasalia</taxon>
        <taxon>Tritrichomonadida</taxon>
        <taxon>Tritrichomonadidae</taxon>
        <taxon>Tritrichomonas</taxon>
    </lineage>
</organism>
<dbReference type="PRINTS" id="PR00106">
    <property type="entry name" value="DNAPOLB"/>
</dbReference>
<keyword evidence="4 5" id="KW-0239">DNA-directed DNA polymerase</keyword>
<evidence type="ECO:0000256" key="1">
    <source>
        <dbReference type="ARBA" id="ARBA00005755"/>
    </source>
</evidence>
<dbReference type="EC" id="2.7.7.7" evidence="5"/>
<evidence type="ECO:0000256" key="7">
    <source>
        <dbReference type="SAM" id="MobiDB-lite"/>
    </source>
</evidence>
<evidence type="ECO:0000313" key="12">
    <source>
        <dbReference type="Proteomes" id="UP000179807"/>
    </source>
</evidence>
<dbReference type="Gene3D" id="2.40.50.730">
    <property type="match status" value="1"/>
</dbReference>
<dbReference type="Pfam" id="PF08996">
    <property type="entry name" value="zf-DNA_Pol"/>
    <property type="match status" value="1"/>
</dbReference>
<dbReference type="GO" id="GO:0005658">
    <property type="term" value="C:alpha DNA polymerase:primase complex"/>
    <property type="evidence" value="ECO:0007669"/>
    <property type="project" value="TreeGrafter"/>
</dbReference>
<dbReference type="InterPro" id="IPR043502">
    <property type="entry name" value="DNA/RNA_pol_sf"/>
</dbReference>
<dbReference type="PANTHER" id="PTHR45861:SF1">
    <property type="entry name" value="DNA POLYMERASE ALPHA CATALYTIC SUBUNIT"/>
    <property type="match status" value="1"/>
</dbReference>
<dbReference type="InterPro" id="IPR038256">
    <property type="entry name" value="Pol_alpha_znc_sf"/>
</dbReference>
<dbReference type="PROSITE" id="PS00116">
    <property type="entry name" value="DNA_POLYMERASE_B"/>
    <property type="match status" value="1"/>
</dbReference>
<accession>A0A1J4K4J0</accession>
<dbReference type="Gene3D" id="1.10.132.60">
    <property type="entry name" value="DNA polymerase family B, C-terminal domain"/>
    <property type="match status" value="1"/>
</dbReference>
<feature type="coiled-coil region" evidence="6">
    <location>
        <begin position="808"/>
        <end position="835"/>
    </location>
</feature>
<dbReference type="Pfam" id="PF03104">
    <property type="entry name" value="DNA_pol_B_exo1"/>
    <property type="match status" value="1"/>
</dbReference>
<evidence type="ECO:0000259" key="10">
    <source>
        <dbReference type="Pfam" id="PF08996"/>
    </source>
</evidence>
<dbReference type="SUPFAM" id="SSF56672">
    <property type="entry name" value="DNA/RNA polymerases"/>
    <property type="match status" value="1"/>
</dbReference>
<protein>
    <recommendedName>
        <fullName evidence="5">DNA polymerase</fullName>
        <ecNumber evidence="5">2.7.7.7</ecNumber>
    </recommendedName>
</protein>
<dbReference type="PANTHER" id="PTHR45861">
    <property type="entry name" value="DNA POLYMERASE ALPHA CATALYTIC SUBUNIT"/>
    <property type="match status" value="1"/>
</dbReference>
<reference evidence="11" key="1">
    <citation type="submission" date="2016-10" db="EMBL/GenBank/DDBJ databases">
        <authorList>
            <person name="Benchimol M."/>
            <person name="Almeida L.G."/>
            <person name="Vasconcelos A.T."/>
            <person name="Perreira-Neves A."/>
            <person name="Rosa I.A."/>
            <person name="Tasca T."/>
            <person name="Bogo M.R."/>
            <person name="de Souza W."/>
        </authorList>
    </citation>
    <scope>NUCLEOTIDE SEQUENCE [LARGE SCALE GENOMIC DNA]</scope>
    <source>
        <strain evidence="11">K</strain>
    </source>
</reference>
<feature type="compositionally biased region" description="Basic and acidic residues" evidence="7">
    <location>
        <begin position="137"/>
        <end position="150"/>
    </location>
</feature>
<dbReference type="RefSeq" id="XP_068357549.1">
    <property type="nucleotide sequence ID" value="XM_068493007.1"/>
</dbReference>
<dbReference type="CDD" id="cd05776">
    <property type="entry name" value="DNA_polB_alpha_exo"/>
    <property type="match status" value="1"/>
</dbReference>
<gene>
    <name evidence="11" type="ORF">TRFO_06294</name>
</gene>
<sequence length="1349" mass="154551">MTANILSLHNFDPILNKNILSVRLEFPKRMERRGKRANSHNEAEEARKYFEKSKNNLSDFDSSSDESGSYDELEDDDDFVVGGQYSNDYVPKSKDKAPKKAKTNDAPVQKSNLLNFIKNTTGSETTKPKTKSTSTKKNADIDIDSMLKELNDDDEDDDRRSRRKKKPQNKQANLPKPSFLRKQEEAPVFDNSDDNLPPPPPQPSTTSTTVAKPSNIEKTKPQLIEPPSEAAIQQVVSKDNKKKNEKVEKFQNFDIQQVSDEGLDITGKEVESIQKYDVDLPEDKSLLLYLFHIHEEGGKLYLFCKYLFKGNYITVCIGIGQVNYCLQFLPIPGHEDDLIEEVNEIGRKASFKVVKGEYQDKHYAFDKINIPNITKWYCTEVTPRTIKLNEIPQVGNHFSQVFGLTATLTENFLLKKRIKGPSWIKITEVIKKDQVSTCPTFLIKNMDSVHPVPENQQPVHVPPFNLCTFAMRTVLDEKNSPQILILSMKIHYYWNIETFTPSEKTKNYQKVITFACSTKNVSLSSKYVNYIHNQKKSNVVICANETDLLTKFLEQLDEYDIDLIASFGLTTSDLPLIYDKIVKHKIRSFFKLGRLKRREAKPKYDLLMALSGRLPVDLRVSCLEFLNSKVNDFSSIVKDYLNSERQVIDHYDLLKSLSNYDDVQNLINYSIRDTAYVSNLLQKIQVLPLTLQISKLSTCPWSRVLMGQATHRCEHLLLHNFSNYNYVLPEKLKTGNQNFKRESKYKGGMVLAPIRGFYDTCILVLDFNSLYPSIIREYNICFTTVDREKPNAHNSKNSPNKGILPSIMTELLESRAQIKAENRRLNDELLKVQGNEQKTNAIKLEIERITIKEKAVKVLANSIYGYLGYRGSRFQAKELAALITEQGRTILADTVKTMTNMCGTESAVIYGDTDSVMVNSGVTAVDDARKKAEELSRAISQKYKYLKLGIDYIFLKMLLVQKKKYAALVYSDNRPPQLQMKGLDMVRRDWSNLTKYLSSFIINQFMKDGQEKDQAVNNILLEMSAVSHALRNNGVFEVVEDRVSEKKDIKLPELLIFKALKKNVDQYDNSDKNPPHVAVAKRMKERGQDVAQGTTIGYYVCKADSKNISLKAKSREEVSCFDEIDVDWYLTNQLLHPLWRLCEPFGQMQISQIGNALGCHLSTPIDSSNIDIDNNPCFQIPRVVELIYKCRGCEKQNRITTKYHECLKCSCGYENNWKEVANQLTEYVRNFLISPKLKEDSTSESVKTFKCDGYLCTHKTAQLPVNTLSIPHVNGFSSNDKLCHGNISPIINNADIFNTLRYFKALFDPPKKGPEDFQEFREYMYSTMDIFYQTHGFTRVNFRALLKST</sequence>
<dbReference type="GO" id="GO:0003682">
    <property type="term" value="F:chromatin binding"/>
    <property type="evidence" value="ECO:0007669"/>
    <property type="project" value="TreeGrafter"/>
</dbReference>
<dbReference type="InterPro" id="IPR006172">
    <property type="entry name" value="DNA-dir_DNA_pol_B"/>
</dbReference>
<proteinExistence type="inferred from homology"/>
<feature type="domain" description="DNA-directed DNA polymerase family B exonuclease" evidence="9">
    <location>
        <begin position="400"/>
        <end position="598"/>
    </location>
</feature>
<dbReference type="InterPro" id="IPR012337">
    <property type="entry name" value="RNaseH-like_sf"/>
</dbReference>
<feature type="compositionally biased region" description="Basic and acidic residues" evidence="7">
    <location>
        <begin position="39"/>
        <end position="54"/>
    </location>
</feature>
<dbReference type="GO" id="GO:0003688">
    <property type="term" value="F:DNA replication origin binding"/>
    <property type="evidence" value="ECO:0007669"/>
    <property type="project" value="TreeGrafter"/>
</dbReference>
<keyword evidence="5" id="KW-0235">DNA replication</keyword>
<dbReference type="GO" id="GO:0006273">
    <property type="term" value="P:lagging strand elongation"/>
    <property type="evidence" value="ECO:0007669"/>
    <property type="project" value="TreeGrafter"/>
</dbReference>
<keyword evidence="5" id="KW-0238">DNA-binding</keyword>
<feature type="domain" description="Zinc finger DNA-directed DNA polymerase family B alpha" evidence="10">
    <location>
        <begin position="1194"/>
        <end position="1310"/>
    </location>
</feature>
<feature type="compositionally biased region" description="Acidic residues" evidence="7">
    <location>
        <begin position="62"/>
        <end position="79"/>
    </location>
</feature>
<evidence type="ECO:0000256" key="6">
    <source>
        <dbReference type="SAM" id="Coils"/>
    </source>
</evidence>
<feature type="region of interest" description="Disordered" evidence="7">
    <location>
        <begin position="31"/>
        <end position="214"/>
    </location>
</feature>
<dbReference type="GO" id="GO:0000166">
    <property type="term" value="F:nucleotide binding"/>
    <property type="evidence" value="ECO:0007669"/>
    <property type="project" value="InterPro"/>
</dbReference>
<feature type="compositionally biased region" description="Low complexity" evidence="7">
    <location>
        <begin position="120"/>
        <end position="136"/>
    </location>
</feature>
<keyword evidence="3 5" id="KW-0548">Nucleotidyltransferase</keyword>
<evidence type="ECO:0000256" key="4">
    <source>
        <dbReference type="ARBA" id="ARBA00022932"/>
    </source>
</evidence>
<dbReference type="GO" id="GO:1902975">
    <property type="term" value="P:mitotic DNA replication initiation"/>
    <property type="evidence" value="ECO:0007669"/>
    <property type="project" value="TreeGrafter"/>
</dbReference>
<keyword evidence="6" id="KW-0175">Coiled coil</keyword>
<name>A0A1J4K4J0_9EUKA</name>
<dbReference type="NCBIfam" id="TIGR00592">
    <property type="entry name" value="pol2"/>
    <property type="match status" value="1"/>
</dbReference>
<dbReference type="GO" id="GO:0003697">
    <property type="term" value="F:single-stranded DNA binding"/>
    <property type="evidence" value="ECO:0007669"/>
    <property type="project" value="TreeGrafter"/>
</dbReference>
<dbReference type="InterPro" id="IPR006133">
    <property type="entry name" value="DNA-dir_DNA_pol_B_exonuc"/>
</dbReference>
<dbReference type="Gene3D" id="3.30.70.2820">
    <property type="match status" value="1"/>
</dbReference>
<keyword evidence="2 5" id="KW-0808">Transferase</keyword>
<dbReference type="GO" id="GO:0003887">
    <property type="term" value="F:DNA-directed DNA polymerase activity"/>
    <property type="evidence" value="ECO:0007669"/>
    <property type="project" value="UniProtKB-KW"/>
</dbReference>
<dbReference type="EMBL" id="MLAK01000793">
    <property type="protein sequence ID" value="OHT04413.1"/>
    <property type="molecule type" value="Genomic_DNA"/>
</dbReference>
<evidence type="ECO:0000259" key="9">
    <source>
        <dbReference type="Pfam" id="PF03104"/>
    </source>
</evidence>
<dbReference type="GeneID" id="94827711"/>
<dbReference type="InterPro" id="IPR023211">
    <property type="entry name" value="DNA_pol_palm_dom_sf"/>
</dbReference>
<dbReference type="Gene3D" id="3.90.1600.10">
    <property type="entry name" value="Palm domain of DNA polymerase"/>
    <property type="match status" value="2"/>
</dbReference>
<dbReference type="InterPro" id="IPR015088">
    <property type="entry name" value="Znf_DNA-dir_DNA_pol_B_alpha"/>
</dbReference>
<dbReference type="Gene3D" id="1.10.3200.20">
    <property type="entry name" value="DNA Polymerase alpha, zinc finger"/>
    <property type="match status" value="1"/>
</dbReference>
<evidence type="ECO:0000256" key="5">
    <source>
        <dbReference type="RuleBase" id="RU000442"/>
    </source>
</evidence>
<feature type="compositionally biased region" description="Polar residues" evidence="7">
    <location>
        <begin position="109"/>
        <end position="119"/>
    </location>
</feature>
<dbReference type="Pfam" id="PF00136">
    <property type="entry name" value="DNA_pol_B"/>
    <property type="match status" value="1"/>
</dbReference>
<dbReference type="InterPro" id="IPR042087">
    <property type="entry name" value="DNA_pol_B_thumb"/>
</dbReference>
<evidence type="ECO:0000256" key="3">
    <source>
        <dbReference type="ARBA" id="ARBA00022695"/>
    </source>
</evidence>
<comment type="catalytic activity">
    <reaction evidence="5">
        <text>DNA(n) + a 2'-deoxyribonucleoside 5'-triphosphate = DNA(n+1) + diphosphate</text>
        <dbReference type="Rhea" id="RHEA:22508"/>
        <dbReference type="Rhea" id="RHEA-COMP:17339"/>
        <dbReference type="Rhea" id="RHEA-COMP:17340"/>
        <dbReference type="ChEBI" id="CHEBI:33019"/>
        <dbReference type="ChEBI" id="CHEBI:61560"/>
        <dbReference type="ChEBI" id="CHEBI:173112"/>
        <dbReference type="EC" id="2.7.7.7"/>
    </reaction>
</comment>
<comment type="caution">
    <text evidence="11">The sequence shown here is derived from an EMBL/GenBank/DDBJ whole genome shotgun (WGS) entry which is preliminary data.</text>
</comment>
<feature type="domain" description="DNA-directed DNA polymerase family B multifunctional" evidence="8">
    <location>
        <begin position="700"/>
        <end position="1144"/>
    </location>
</feature>
<dbReference type="GO" id="GO:0006272">
    <property type="term" value="P:leading strand elongation"/>
    <property type="evidence" value="ECO:0007669"/>
    <property type="project" value="TreeGrafter"/>
</dbReference>
<dbReference type="InterPro" id="IPR006134">
    <property type="entry name" value="DNA-dir_DNA_pol_B_multi_dom"/>
</dbReference>
<dbReference type="InterPro" id="IPR017964">
    <property type="entry name" value="DNA-dir_DNA_pol_B_CS"/>
</dbReference>
<dbReference type="VEuPathDB" id="TrichDB:TRFO_06294"/>